<sequence>MDVETMQLKVAIEGLVKNPEREFEFTFQSGLPDVQREIGRIRYVPQGGRGFFQTTFYDEEGVLVGSRLFDEEDDVLHFICKNKCEKV</sequence>
<proteinExistence type="predicted"/>
<comment type="caution">
    <text evidence="1">The sequence shown here is derived from an EMBL/GenBank/DDBJ whole genome shotgun (WGS) entry which is preliminary data.</text>
</comment>
<gene>
    <name evidence="1" type="ORF">A374_05226</name>
</gene>
<dbReference type="PATRIC" id="fig|1196324.3.peg.1060"/>
<dbReference type="RefSeq" id="WP_007201144.1">
    <property type="nucleotide sequence ID" value="NZ_AKKV01000021.1"/>
</dbReference>
<evidence type="ECO:0000313" key="1">
    <source>
        <dbReference type="EMBL" id="EIT86339.1"/>
    </source>
</evidence>
<name>I8AL55_9BACL</name>
<accession>I8AL55</accession>
<dbReference type="OrthoDB" id="2970509at2"/>
<dbReference type="Proteomes" id="UP000004080">
    <property type="component" value="Unassembled WGS sequence"/>
</dbReference>
<evidence type="ECO:0000313" key="2">
    <source>
        <dbReference type="Proteomes" id="UP000004080"/>
    </source>
</evidence>
<keyword evidence="2" id="KW-1185">Reference proteome</keyword>
<protein>
    <submittedName>
        <fullName evidence="1">Uncharacterized protein</fullName>
    </submittedName>
</protein>
<reference evidence="1 2" key="1">
    <citation type="journal article" date="2012" name="J. Bacteriol.">
        <title>Genome of Bacillus macauensis ZFHKF-1, a Long-Chain-Forming Bacterium.</title>
        <authorList>
            <person name="Cai L."/>
            <person name="Zhang T."/>
        </authorList>
    </citation>
    <scope>NUCLEOTIDE SEQUENCE [LARGE SCALE GENOMIC DNA]</scope>
    <source>
        <strain evidence="1 2">ZFHKF-1</strain>
    </source>
</reference>
<dbReference type="EMBL" id="AKKV01000021">
    <property type="protein sequence ID" value="EIT86339.1"/>
    <property type="molecule type" value="Genomic_DNA"/>
</dbReference>
<dbReference type="AlphaFoldDB" id="I8AL55"/>
<organism evidence="1 2">
    <name type="scientific">Fictibacillus macauensis ZFHKF-1</name>
    <dbReference type="NCBI Taxonomy" id="1196324"/>
    <lineage>
        <taxon>Bacteria</taxon>
        <taxon>Bacillati</taxon>
        <taxon>Bacillota</taxon>
        <taxon>Bacilli</taxon>
        <taxon>Bacillales</taxon>
        <taxon>Fictibacillaceae</taxon>
        <taxon>Fictibacillus</taxon>
    </lineage>
</organism>